<keyword evidence="2" id="KW-0963">Cytoplasm</keyword>
<evidence type="ECO:0000256" key="1">
    <source>
        <dbReference type="ARBA" id="ARBA00004496"/>
    </source>
</evidence>
<evidence type="ECO:0000313" key="8">
    <source>
        <dbReference type="Proteomes" id="UP001141806"/>
    </source>
</evidence>
<dbReference type="AlphaFoldDB" id="A0A9Q0HC08"/>
<keyword evidence="3" id="KW-0479">Metal-binding</keyword>
<dbReference type="NCBIfam" id="TIGR01566">
    <property type="entry name" value="ZF_HD_prot_N"/>
    <property type="match status" value="1"/>
</dbReference>
<comment type="caution">
    <text evidence="7">The sequence shown here is derived from an EMBL/GenBank/DDBJ whole genome shotgun (WGS) entry which is preliminary data.</text>
</comment>
<dbReference type="GO" id="GO:0005737">
    <property type="term" value="C:cytoplasm"/>
    <property type="evidence" value="ECO:0007669"/>
    <property type="project" value="UniProtKB-SubCell"/>
</dbReference>
<reference evidence="7" key="1">
    <citation type="journal article" date="2023" name="Plant J.">
        <title>The genome of the king protea, Protea cynaroides.</title>
        <authorList>
            <person name="Chang J."/>
            <person name="Duong T.A."/>
            <person name="Schoeman C."/>
            <person name="Ma X."/>
            <person name="Roodt D."/>
            <person name="Barker N."/>
            <person name="Li Z."/>
            <person name="Van de Peer Y."/>
            <person name="Mizrachi E."/>
        </authorList>
    </citation>
    <scope>NUCLEOTIDE SEQUENCE</scope>
    <source>
        <tissue evidence="7">Young leaves</tissue>
    </source>
</reference>
<protein>
    <recommendedName>
        <fullName evidence="6">ZF-HD dimerization-type domain-containing protein</fullName>
    </recommendedName>
</protein>
<comment type="subcellular location">
    <subcellularLocation>
        <location evidence="1">Cytoplasm</location>
    </subcellularLocation>
</comment>
<dbReference type="Proteomes" id="UP001141806">
    <property type="component" value="Unassembled WGS sequence"/>
</dbReference>
<keyword evidence="4" id="KW-0863">Zinc-finger</keyword>
<keyword evidence="5" id="KW-0862">Zinc</keyword>
<evidence type="ECO:0000256" key="4">
    <source>
        <dbReference type="ARBA" id="ARBA00022771"/>
    </source>
</evidence>
<dbReference type="Pfam" id="PF04770">
    <property type="entry name" value="ZF-HD_dimer"/>
    <property type="match status" value="1"/>
</dbReference>
<sequence>MLTRSINIHAIGLGMNLSGFGSEISSEQKLFEEESEELGFESMKKGGVVSKRDEQRPYRSYTTSTYTVRSVRYGECQKNHAASIGGYAVDGCREFMACGEEGTNALKCAACGCHRNFHQREVETEVVCECSSPPPSNGK</sequence>
<dbReference type="OrthoDB" id="682018at2759"/>
<proteinExistence type="predicted"/>
<dbReference type="EMBL" id="JAMYWD010000009">
    <property type="protein sequence ID" value="KAJ4961958.1"/>
    <property type="molecule type" value="Genomic_DNA"/>
</dbReference>
<dbReference type="GO" id="GO:0000976">
    <property type="term" value="F:transcription cis-regulatory region binding"/>
    <property type="evidence" value="ECO:0007669"/>
    <property type="project" value="TreeGrafter"/>
</dbReference>
<dbReference type="GO" id="GO:0050793">
    <property type="term" value="P:regulation of developmental process"/>
    <property type="evidence" value="ECO:0007669"/>
    <property type="project" value="TreeGrafter"/>
</dbReference>
<gene>
    <name evidence="7" type="ORF">NE237_021868</name>
</gene>
<feature type="domain" description="ZF-HD dimerization-type" evidence="6">
    <location>
        <begin position="73"/>
        <end position="121"/>
    </location>
</feature>
<dbReference type="GO" id="GO:0008270">
    <property type="term" value="F:zinc ion binding"/>
    <property type="evidence" value="ECO:0007669"/>
    <property type="project" value="UniProtKB-KW"/>
</dbReference>
<keyword evidence="8" id="KW-1185">Reference proteome</keyword>
<dbReference type="GO" id="GO:0003700">
    <property type="term" value="F:DNA-binding transcription factor activity"/>
    <property type="evidence" value="ECO:0007669"/>
    <property type="project" value="TreeGrafter"/>
</dbReference>
<dbReference type="PANTHER" id="PTHR31948:SF162">
    <property type="entry name" value="MINI ZINC FINGER PROTEIN 2"/>
    <property type="match status" value="1"/>
</dbReference>
<evidence type="ECO:0000256" key="3">
    <source>
        <dbReference type="ARBA" id="ARBA00022723"/>
    </source>
</evidence>
<dbReference type="PANTHER" id="PTHR31948">
    <property type="entry name" value="ZINC-FINGER HOMEODOMAIN PROTEIN 2"/>
    <property type="match status" value="1"/>
</dbReference>
<organism evidence="7 8">
    <name type="scientific">Protea cynaroides</name>
    <dbReference type="NCBI Taxonomy" id="273540"/>
    <lineage>
        <taxon>Eukaryota</taxon>
        <taxon>Viridiplantae</taxon>
        <taxon>Streptophyta</taxon>
        <taxon>Embryophyta</taxon>
        <taxon>Tracheophyta</taxon>
        <taxon>Spermatophyta</taxon>
        <taxon>Magnoliopsida</taxon>
        <taxon>Proteales</taxon>
        <taxon>Proteaceae</taxon>
        <taxon>Protea</taxon>
    </lineage>
</organism>
<dbReference type="GO" id="GO:0005634">
    <property type="term" value="C:nucleus"/>
    <property type="evidence" value="ECO:0007669"/>
    <property type="project" value="TreeGrafter"/>
</dbReference>
<evidence type="ECO:0000313" key="7">
    <source>
        <dbReference type="EMBL" id="KAJ4961958.1"/>
    </source>
</evidence>
<name>A0A9Q0HC08_9MAGN</name>
<dbReference type="PROSITE" id="PS51523">
    <property type="entry name" value="ZF_HD_DIMER"/>
    <property type="match status" value="1"/>
</dbReference>
<evidence type="ECO:0000256" key="5">
    <source>
        <dbReference type="ARBA" id="ARBA00022833"/>
    </source>
</evidence>
<accession>A0A9Q0HC08</accession>
<evidence type="ECO:0000256" key="2">
    <source>
        <dbReference type="ARBA" id="ARBA00022490"/>
    </source>
</evidence>
<evidence type="ECO:0000259" key="6">
    <source>
        <dbReference type="PROSITE" id="PS51523"/>
    </source>
</evidence>
<dbReference type="InterPro" id="IPR006456">
    <property type="entry name" value="ZF_HD_homeobox_Cys/His_dimer"/>
</dbReference>